<keyword evidence="1 2" id="KW-0732">Signal</keyword>
<dbReference type="AlphaFoldDB" id="A0A443N150"/>
<organism evidence="3 4">
    <name type="scientific">Cinnamomum micranthum f. kanehirae</name>
    <dbReference type="NCBI Taxonomy" id="337451"/>
    <lineage>
        <taxon>Eukaryota</taxon>
        <taxon>Viridiplantae</taxon>
        <taxon>Streptophyta</taxon>
        <taxon>Embryophyta</taxon>
        <taxon>Tracheophyta</taxon>
        <taxon>Spermatophyta</taxon>
        <taxon>Magnoliopsida</taxon>
        <taxon>Magnoliidae</taxon>
        <taxon>Laurales</taxon>
        <taxon>Lauraceae</taxon>
        <taxon>Cinnamomum</taxon>
    </lineage>
</organism>
<proteinExistence type="predicted"/>
<name>A0A443N150_9MAGN</name>
<gene>
    <name evidence="3" type="ORF">CKAN_00046900</name>
</gene>
<protein>
    <submittedName>
        <fullName evidence="3">Pistil-specific extensin-like protein</fullName>
    </submittedName>
</protein>
<evidence type="ECO:0000256" key="1">
    <source>
        <dbReference type="ARBA" id="ARBA00022729"/>
    </source>
</evidence>
<feature type="signal peptide" evidence="2">
    <location>
        <begin position="1"/>
        <end position="24"/>
    </location>
</feature>
<sequence length="171" mass="19108">MARGKFFLFLAASVFLVYNPTIHAWKDEGQVIHVGGKVMCQDCTQGWNEWVHGSRPIKGCKVSIMCMDKHRVVYHASDETDEEGEFELKVDKLIDGKELKAAGCLVRLVSSPDPQCNILTNFAGGQSGVNLGQPTHVFRDLVKYTLGPFYYTSPMCEEPDTSETPTQGRNY</sequence>
<dbReference type="Pfam" id="PF01190">
    <property type="entry name" value="Pollen_Ole_e_1"/>
    <property type="match status" value="1"/>
</dbReference>
<keyword evidence="4" id="KW-1185">Reference proteome</keyword>
<dbReference type="OrthoDB" id="747559at2759"/>
<comment type="caution">
    <text evidence="3">The sequence shown here is derived from an EMBL/GenBank/DDBJ whole genome shotgun (WGS) entry which is preliminary data.</text>
</comment>
<reference evidence="3 4" key="1">
    <citation type="journal article" date="2019" name="Nat. Plants">
        <title>Stout camphor tree genome fills gaps in understanding of flowering plant genome evolution.</title>
        <authorList>
            <person name="Chaw S.M."/>
            <person name="Liu Y.C."/>
            <person name="Wu Y.W."/>
            <person name="Wang H.Y."/>
            <person name="Lin C.I."/>
            <person name="Wu C.S."/>
            <person name="Ke H.M."/>
            <person name="Chang L.Y."/>
            <person name="Hsu C.Y."/>
            <person name="Yang H.T."/>
            <person name="Sudianto E."/>
            <person name="Hsu M.H."/>
            <person name="Wu K.P."/>
            <person name="Wang L.N."/>
            <person name="Leebens-Mack J.H."/>
            <person name="Tsai I.J."/>
        </authorList>
    </citation>
    <scope>NUCLEOTIDE SEQUENCE [LARGE SCALE GENOMIC DNA]</scope>
    <source>
        <strain evidence="4">cv. Chaw 1501</strain>
        <tissue evidence="3">Young leaves</tissue>
    </source>
</reference>
<dbReference type="STRING" id="337451.A0A443N150"/>
<evidence type="ECO:0000313" key="3">
    <source>
        <dbReference type="EMBL" id="RWR72257.1"/>
    </source>
</evidence>
<dbReference type="GO" id="GO:0071944">
    <property type="term" value="C:cell periphery"/>
    <property type="evidence" value="ECO:0007669"/>
    <property type="project" value="TreeGrafter"/>
</dbReference>
<evidence type="ECO:0000313" key="4">
    <source>
        <dbReference type="Proteomes" id="UP000283530"/>
    </source>
</evidence>
<dbReference type="PANTHER" id="PTHR33470:SF29">
    <property type="entry name" value="POLLEN OLE E 1 ALLERGEN AND EXTENSIN FAMILY PROTEIN"/>
    <property type="match status" value="1"/>
</dbReference>
<feature type="chain" id="PRO_5019282956" evidence="2">
    <location>
        <begin position="25"/>
        <end position="171"/>
    </location>
</feature>
<dbReference type="Proteomes" id="UP000283530">
    <property type="component" value="Unassembled WGS sequence"/>
</dbReference>
<accession>A0A443N150</accession>
<dbReference type="EMBL" id="QPKB01000001">
    <property type="protein sequence ID" value="RWR72257.1"/>
    <property type="molecule type" value="Genomic_DNA"/>
</dbReference>
<evidence type="ECO:0000256" key="2">
    <source>
        <dbReference type="SAM" id="SignalP"/>
    </source>
</evidence>
<dbReference type="PANTHER" id="PTHR33470">
    <property type="entry name" value="OS01G0164075 PROTEIN"/>
    <property type="match status" value="1"/>
</dbReference>